<feature type="transmembrane region" description="Helical" evidence="10">
    <location>
        <begin position="191"/>
        <end position="210"/>
    </location>
</feature>
<dbReference type="PANTHER" id="PTHR11795">
    <property type="entry name" value="BRANCHED-CHAIN AMINO ACID TRANSPORT SYSTEM PERMEASE PROTEIN LIVH"/>
    <property type="match status" value="1"/>
</dbReference>
<keyword evidence="12" id="KW-1185">Reference proteome</keyword>
<evidence type="ECO:0000256" key="10">
    <source>
        <dbReference type="SAM" id="Phobius"/>
    </source>
</evidence>
<keyword evidence="7 10" id="KW-1133">Transmembrane helix</keyword>
<dbReference type="Proteomes" id="UP000683310">
    <property type="component" value="Chromosome"/>
</dbReference>
<evidence type="ECO:0000313" key="11">
    <source>
        <dbReference type="EMBL" id="QVI24516.1"/>
    </source>
</evidence>
<dbReference type="InterPro" id="IPR052157">
    <property type="entry name" value="BCAA_transport_permease"/>
</dbReference>
<dbReference type="Pfam" id="PF02653">
    <property type="entry name" value="BPD_transp_2"/>
    <property type="match status" value="1"/>
</dbReference>
<evidence type="ECO:0000256" key="2">
    <source>
        <dbReference type="ARBA" id="ARBA00022448"/>
    </source>
</evidence>
<dbReference type="RefSeq" id="WP_213560579.1">
    <property type="nucleotide sequence ID" value="NZ_JBFAJM010000008.1"/>
</dbReference>
<feature type="transmembrane region" description="Helical" evidence="10">
    <location>
        <begin position="35"/>
        <end position="58"/>
    </location>
</feature>
<dbReference type="EMBL" id="CP074371">
    <property type="protein sequence ID" value="QVI24516.1"/>
    <property type="molecule type" value="Genomic_DNA"/>
</dbReference>
<feature type="transmembrane region" description="Helical" evidence="10">
    <location>
        <begin position="319"/>
        <end position="338"/>
    </location>
</feature>
<protein>
    <submittedName>
        <fullName evidence="11">Branched-chain amino acid ABC transporter permease</fullName>
    </submittedName>
</protein>
<dbReference type="InterPro" id="IPR001851">
    <property type="entry name" value="ABC_transp_permease"/>
</dbReference>
<organism evidence="11 12">
    <name type="scientific">Nocardia tengchongensis</name>
    <dbReference type="NCBI Taxonomy" id="2055889"/>
    <lineage>
        <taxon>Bacteria</taxon>
        <taxon>Bacillati</taxon>
        <taxon>Actinomycetota</taxon>
        <taxon>Actinomycetes</taxon>
        <taxon>Mycobacteriales</taxon>
        <taxon>Nocardiaceae</taxon>
        <taxon>Nocardia</taxon>
    </lineage>
</organism>
<accession>A0ABX8CXA1</accession>
<name>A0ABX8CXA1_9NOCA</name>
<evidence type="ECO:0000313" key="12">
    <source>
        <dbReference type="Proteomes" id="UP000683310"/>
    </source>
</evidence>
<evidence type="ECO:0000256" key="3">
    <source>
        <dbReference type="ARBA" id="ARBA00022475"/>
    </source>
</evidence>
<keyword evidence="8 10" id="KW-0472">Membrane</keyword>
<evidence type="ECO:0000256" key="8">
    <source>
        <dbReference type="ARBA" id="ARBA00023136"/>
    </source>
</evidence>
<comment type="subcellular location">
    <subcellularLocation>
        <location evidence="1">Cell membrane</location>
        <topology evidence="1">Multi-pass membrane protein</topology>
    </subcellularLocation>
</comment>
<evidence type="ECO:0000256" key="4">
    <source>
        <dbReference type="ARBA" id="ARBA00022519"/>
    </source>
</evidence>
<evidence type="ECO:0000256" key="7">
    <source>
        <dbReference type="ARBA" id="ARBA00022989"/>
    </source>
</evidence>
<dbReference type="PANTHER" id="PTHR11795:SF371">
    <property type="entry name" value="HIGH-AFFINITY BRANCHED-CHAIN AMINO ACID TRANSPORT SYSTEM PERMEASE PROTEIN LIVH"/>
    <property type="match status" value="1"/>
</dbReference>
<evidence type="ECO:0000256" key="6">
    <source>
        <dbReference type="ARBA" id="ARBA00022970"/>
    </source>
</evidence>
<feature type="transmembrane region" description="Helical" evidence="10">
    <location>
        <begin position="94"/>
        <end position="122"/>
    </location>
</feature>
<evidence type="ECO:0000256" key="5">
    <source>
        <dbReference type="ARBA" id="ARBA00022692"/>
    </source>
</evidence>
<proteinExistence type="inferred from homology"/>
<dbReference type="CDD" id="cd06582">
    <property type="entry name" value="TM_PBP1_LivH_like"/>
    <property type="match status" value="1"/>
</dbReference>
<feature type="transmembrane region" description="Helical" evidence="10">
    <location>
        <begin position="134"/>
        <end position="155"/>
    </location>
</feature>
<keyword evidence="2" id="KW-0813">Transport</keyword>
<feature type="transmembrane region" description="Helical" evidence="10">
    <location>
        <begin position="65"/>
        <end position="82"/>
    </location>
</feature>
<keyword evidence="4" id="KW-0997">Cell inner membrane</keyword>
<reference evidence="11 12" key="1">
    <citation type="submission" date="2021-04" db="EMBL/GenBank/DDBJ databases">
        <title>Nocardia tengchongensis.</title>
        <authorList>
            <person name="Zhuang k."/>
            <person name="Ran Y."/>
            <person name="Li W."/>
        </authorList>
    </citation>
    <scope>NUCLEOTIDE SEQUENCE [LARGE SCALE GENOMIC DNA]</scope>
    <source>
        <strain evidence="11 12">CFH S0057</strain>
    </source>
</reference>
<gene>
    <name evidence="11" type="ORF">KHQ06_18410</name>
</gene>
<keyword evidence="5 10" id="KW-0812">Transmembrane</keyword>
<comment type="similarity">
    <text evidence="9">Belongs to the binding-protein-dependent transport system permease family. LivHM subfamily.</text>
</comment>
<feature type="transmembrane region" description="Helical" evidence="10">
    <location>
        <begin position="295"/>
        <end position="313"/>
    </location>
</feature>
<dbReference type="GeneID" id="300992473"/>
<keyword evidence="3" id="KW-1003">Cell membrane</keyword>
<feature type="transmembrane region" description="Helical" evidence="10">
    <location>
        <begin position="239"/>
        <end position="261"/>
    </location>
</feature>
<feature type="transmembrane region" description="Helical" evidence="10">
    <location>
        <begin position="267"/>
        <end position="288"/>
    </location>
</feature>
<sequence length="346" mass="36562">MSSSATVGADLLAKSIDFNGSGVVHSFWELTVNGLTYGAIYALVAVGYTLVYGVLRLINFAHSEIFMLGMFGTYVGLELLGFTGRADAYHQGVVLTVCYLGVAMLIGMAVSGVAAVGLERVAYRPLRKRGAKPLAFLITAIGMSFVIQEFVHYALPKLTGNKLGGTNAQTNIRLVEPTTQFTIGGARIDNVSIVIVVAAVLLAVGTEMFINRSKFGRSIRAVAQDPDTATLMGVSRERVIMLTFLIGGLLAGAAALLYTLLRPAGTIVFNGGFLLGIKAFSAAVLGGIGNLRGALLGGLLLGVIEQYGQMFFGNQWKDVVAYALLVLVLMFRPTGILGESLGRARA</sequence>
<evidence type="ECO:0000256" key="1">
    <source>
        <dbReference type="ARBA" id="ARBA00004651"/>
    </source>
</evidence>
<evidence type="ECO:0000256" key="9">
    <source>
        <dbReference type="ARBA" id="ARBA00037998"/>
    </source>
</evidence>
<keyword evidence="6" id="KW-0029">Amino-acid transport</keyword>